<feature type="compositionally biased region" description="Basic residues" evidence="1">
    <location>
        <begin position="137"/>
        <end position="150"/>
    </location>
</feature>
<organism evidence="2 3">
    <name type="scientific">Riccia sorocarpa</name>
    <dbReference type="NCBI Taxonomy" id="122646"/>
    <lineage>
        <taxon>Eukaryota</taxon>
        <taxon>Viridiplantae</taxon>
        <taxon>Streptophyta</taxon>
        <taxon>Embryophyta</taxon>
        <taxon>Marchantiophyta</taxon>
        <taxon>Marchantiopsida</taxon>
        <taxon>Marchantiidae</taxon>
        <taxon>Marchantiales</taxon>
        <taxon>Ricciaceae</taxon>
        <taxon>Riccia</taxon>
    </lineage>
</organism>
<dbReference type="Proteomes" id="UP001633002">
    <property type="component" value="Unassembled WGS sequence"/>
</dbReference>
<protein>
    <submittedName>
        <fullName evidence="2">Uncharacterized protein</fullName>
    </submittedName>
</protein>
<keyword evidence="3" id="KW-1185">Reference proteome</keyword>
<evidence type="ECO:0000256" key="1">
    <source>
        <dbReference type="SAM" id="MobiDB-lite"/>
    </source>
</evidence>
<comment type="caution">
    <text evidence="2">The sequence shown here is derived from an EMBL/GenBank/DDBJ whole genome shotgun (WGS) entry which is preliminary data.</text>
</comment>
<gene>
    <name evidence="2" type="ORF">R1sor_013951</name>
</gene>
<name>A0ABD3HB15_9MARC</name>
<evidence type="ECO:0000313" key="2">
    <source>
        <dbReference type="EMBL" id="KAL3687642.1"/>
    </source>
</evidence>
<dbReference type="EMBL" id="JBJQOH010000004">
    <property type="protein sequence ID" value="KAL3687642.1"/>
    <property type="molecule type" value="Genomic_DNA"/>
</dbReference>
<dbReference type="AlphaFoldDB" id="A0ABD3HB15"/>
<feature type="region of interest" description="Disordered" evidence="1">
    <location>
        <begin position="1"/>
        <end position="61"/>
    </location>
</feature>
<feature type="compositionally biased region" description="Basic and acidic residues" evidence="1">
    <location>
        <begin position="125"/>
        <end position="135"/>
    </location>
</feature>
<reference evidence="2 3" key="1">
    <citation type="submission" date="2024-09" db="EMBL/GenBank/DDBJ databases">
        <title>Chromosome-scale assembly of Riccia sorocarpa.</title>
        <authorList>
            <person name="Paukszto L."/>
        </authorList>
    </citation>
    <scope>NUCLEOTIDE SEQUENCE [LARGE SCALE GENOMIC DNA]</scope>
    <source>
        <strain evidence="2">LP-2024</strain>
        <tissue evidence="2">Aerial parts of the thallus</tissue>
    </source>
</reference>
<proteinExistence type="predicted"/>
<evidence type="ECO:0000313" key="3">
    <source>
        <dbReference type="Proteomes" id="UP001633002"/>
    </source>
</evidence>
<feature type="region of interest" description="Disordered" evidence="1">
    <location>
        <begin position="111"/>
        <end position="150"/>
    </location>
</feature>
<feature type="compositionally biased region" description="Basic and acidic residues" evidence="1">
    <location>
        <begin position="31"/>
        <end position="50"/>
    </location>
</feature>
<sequence>MGHIARSCPAKRQPKRPQEKKAEEVEPGTGKQEKGAAKTKDPKASKEPGQKAKQPLQPVSHNIYEVLNVESEDEQEDPVEIDVTEEAMKEGQLALDLLQQATELAKAIKEAQDAETHQDSIPMEDVMKEKRDIQKPHGGRSNRTARKVSR</sequence>
<accession>A0ABD3HB15</accession>